<dbReference type="AlphaFoldDB" id="A0A1I6QPG0"/>
<protein>
    <submittedName>
        <fullName evidence="1">Uncharacterized protein</fullName>
    </submittedName>
</protein>
<dbReference type="Proteomes" id="UP000199312">
    <property type="component" value="Unassembled WGS sequence"/>
</dbReference>
<sequence length="41" mass="4840">MSFIYNLLNTALIVSIETISYFSKKHTNLKYIDANNTSKRW</sequence>
<keyword evidence="2" id="KW-1185">Reference proteome</keyword>
<gene>
    <name evidence="1" type="ORF">SAMN04488006_1988</name>
</gene>
<evidence type="ECO:0000313" key="1">
    <source>
        <dbReference type="EMBL" id="SFS54353.1"/>
    </source>
</evidence>
<organism evidence="1 2">
    <name type="scientific">Lutibacter maritimus</name>
    <dbReference type="NCBI Taxonomy" id="593133"/>
    <lineage>
        <taxon>Bacteria</taxon>
        <taxon>Pseudomonadati</taxon>
        <taxon>Bacteroidota</taxon>
        <taxon>Flavobacteriia</taxon>
        <taxon>Flavobacteriales</taxon>
        <taxon>Flavobacteriaceae</taxon>
        <taxon>Lutibacter</taxon>
    </lineage>
</organism>
<dbReference type="STRING" id="593133.SAMN04488006_1988"/>
<name>A0A1I6QPG0_9FLAO</name>
<dbReference type="EMBL" id="FOZP01000004">
    <property type="protein sequence ID" value="SFS54353.1"/>
    <property type="molecule type" value="Genomic_DNA"/>
</dbReference>
<evidence type="ECO:0000313" key="2">
    <source>
        <dbReference type="Proteomes" id="UP000199312"/>
    </source>
</evidence>
<proteinExistence type="predicted"/>
<reference evidence="2" key="1">
    <citation type="submission" date="2016-10" db="EMBL/GenBank/DDBJ databases">
        <authorList>
            <person name="Varghese N."/>
            <person name="Submissions S."/>
        </authorList>
    </citation>
    <scope>NUCLEOTIDE SEQUENCE [LARGE SCALE GENOMIC DNA]</scope>
    <source>
        <strain evidence="2">DSM 24450</strain>
    </source>
</reference>
<accession>A0A1I6QPG0</accession>